<comment type="caution">
    <text evidence="2">The sequence shown here is derived from an EMBL/GenBank/DDBJ whole genome shotgun (WGS) entry which is preliminary data.</text>
</comment>
<name>A0AA86QAM1_9EUKA</name>
<proteinExistence type="predicted"/>
<organism evidence="2">
    <name type="scientific">Hexamita inflata</name>
    <dbReference type="NCBI Taxonomy" id="28002"/>
    <lineage>
        <taxon>Eukaryota</taxon>
        <taxon>Metamonada</taxon>
        <taxon>Diplomonadida</taxon>
        <taxon>Hexamitidae</taxon>
        <taxon>Hexamitinae</taxon>
        <taxon>Hexamita</taxon>
    </lineage>
</organism>
<feature type="coiled-coil region" evidence="1">
    <location>
        <begin position="112"/>
        <end position="160"/>
    </location>
</feature>
<gene>
    <name evidence="2" type="ORF">HINF_LOCUS43025</name>
    <name evidence="3" type="ORF">HINF_LOCUS5210</name>
</gene>
<dbReference type="EMBL" id="CATOUU010000865">
    <property type="protein sequence ID" value="CAI9955380.1"/>
    <property type="molecule type" value="Genomic_DNA"/>
</dbReference>
<keyword evidence="4" id="KW-1185">Reference proteome</keyword>
<accession>A0AA86QAM1</accession>
<dbReference type="EMBL" id="CAXDID020000010">
    <property type="protein sequence ID" value="CAL5979063.1"/>
    <property type="molecule type" value="Genomic_DNA"/>
</dbReference>
<protein>
    <submittedName>
        <fullName evidence="3">Hypothetical_protein</fullName>
    </submittedName>
</protein>
<evidence type="ECO:0000313" key="4">
    <source>
        <dbReference type="Proteomes" id="UP001642409"/>
    </source>
</evidence>
<dbReference type="AlphaFoldDB" id="A0AA86QAM1"/>
<evidence type="ECO:0000313" key="3">
    <source>
        <dbReference type="EMBL" id="CAL5979063.1"/>
    </source>
</evidence>
<reference evidence="2" key="1">
    <citation type="submission" date="2023-06" db="EMBL/GenBank/DDBJ databases">
        <authorList>
            <person name="Kurt Z."/>
        </authorList>
    </citation>
    <scope>NUCLEOTIDE SEQUENCE</scope>
</reference>
<evidence type="ECO:0000313" key="2">
    <source>
        <dbReference type="EMBL" id="CAI9955380.1"/>
    </source>
</evidence>
<keyword evidence="1" id="KW-0175">Coiled coil</keyword>
<dbReference type="Proteomes" id="UP001642409">
    <property type="component" value="Unassembled WGS sequence"/>
</dbReference>
<evidence type="ECO:0000256" key="1">
    <source>
        <dbReference type="SAM" id="Coils"/>
    </source>
</evidence>
<reference evidence="3 4" key="2">
    <citation type="submission" date="2024-07" db="EMBL/GenBank/DDBJ databases">
        <authorList>
            <person name="Akdeniz Z."/>
        </authorList>
    </citation>
    <scope>NUCLEOTIDE SEQUENCE [LARGE SCALE GENOMIC DNA]</scope>
</reference>
<sequence>MNILEVNLQNHQNYINELIKFKERQIESYDTLINANMYNTIDFEKVLPIFKNEVVFMNGYLVPLLESGVAMITRAMLFVDSYQASQIDLTNDTDQIDKISNKIPQETQDQLKKELEENCEMYKVDQQNIMKQMLVAFHIIQVFINELKQLTTQLLILEADCGQSSGEAFSHLIE</sequence>